<sequence>MIDYVWGALAFATPWALGFAGGTEGFLLMFFGVAAFAYSFATDYEWGVIPVLSVPAHLAVDGAGGLFLMAAPWLFGFADRVHWSYLAFGGFSVVASLVTRTKPAGR</sequence>
<reference evidence="3 4" key="2">
    <citation type="submission" date="2019-09" db="EMBL/GenBank/DDBJ databases">
        <authorList>
            <person name="Jin C."/>
        </authorList>
    </citation>
    <scope>NUCLEOTIDE SEQUENCE [LARGE SCALE GENOMIC DNA]</scope>
    <source>
        <strain evidence="3 4">BN140002</strain>
    </source>
</reference>
<keyword evidence="1" id="KW-0812">Transmembrane</keyword>
<feature type="transmembrane region" description="Helical" evidence="1">
    <location>
        <begin position="52"/>
        <end position="75"/>
    </location>
</feature>
<dbReference type="EMBL" id="VUOA01000013">
    <property type="protein sequence ID" value="KAA2238331.1"/>
    <property type="molecule type" value="Genomic_DNA"/>
</dbReference>
<comment type="caution">
    <text evidence="3">The sequence shown here is derived from an EMBL/GenBank/DDBJ whole genome shotgun (WGS) entry which is preliminary data.</text>
</comment>
<dbReference type="Pfam" id="PF03779">
    <property type="entry name" value="SPW"/>
    <property type="match status" value="1"/>
</dbReference>
<dbReference type="AlphaFoldDB" id="A0A5B2VGT7"/>
<keyword evidence="1" id="KW-1133">Transmembrane helix</keyword>
<feature type="transmembrane region" description="Helical" evidence="1">
    <location>
        <begin position="81"/>
        <end position="99"/>
    </location>
</feature>
<keyword evidence="1" id="KW-0472">Membrane</keyword>
<accession>A0A5B2VGT7</accession>
<dbReference type="InterPro" id="IPR005530">
    <property type="entry name" value="SPW"/>
</dbReference>
<organism evidence="3 4">
    <name type="scientific">Salinarimonas soli</name>
    <dbReference type="NCBI Taxonomy" id="1638099"/>
    <lineage>
        <taxon>Bacteria</taxon>
        <taxon>Pseudomonadati</taxon>
        <taxon>Pseudomonadota</taxon>
        <taxon>Alphaproteobacteria</taxon>
        <taxon>Hyphomicrobiales</taxon>
        <taxon>Salinarimonadaceae</taxon>
        <taxon>Salinarimonas</taxon>
    </lineage>
</organism>
<dbReference type="OrthoDB" id="129082at2"/>
<evidence type="ECO:0000313" key="3">
    <source>
        <dbReference type="EMBL" id="KAA2238331.1"/>
    </source>
</evidence>
<evidence type="ECO:0000259" key="2">
    <source>
        <dbReference type="Pfam" id="PF03779"/>
    </source>
</evidence>
<reference evidence="3 4" key="1">
    <citation type="submission" date="2019-09" db="EMBL/GenBank/DDBJ databases">
        <title>Salinarimonas rosea gen. nov., sp. nov., a new member of the a-2 subgroup of the Proteobacteria.</title>
        <authorList>
            <person name="Liu J."/>
        </authorList>
    </citation>
    <scope>NUCLEOTIDE SEQUENCE [LARGE SCALE GENOMIC DNA]</scope>
    <source>
        <strain evidence="3 4">BN140002</strain>
    </source>
</reference>
<gene>
    <name evidence="3" type="ORF">F0L46_05725</name>
</gene>
<proteinExistence type="predicted"/>
<evidence type="ECO:0000313" key="4">
    <source>
        <dbReference type="Proteomes" id="UP000323142"/>
    </source>
</evidence>
<keyword evidence="4" id="KW-1185">Reference proteome</keyword>
<protein>
    <recommendedName>
        <fullName evidence="2">SPW repeat-containing integral membrane domain-containing protein</fullName>
    </recommendedName>
</protein>
<feature type="transmembrane region" description="Helical" evidence="1">
    <location>
        <begin position="15"/>
        <end position="40"/>
    </location>
</feature>
<feature type="domain" description="SPW repeat-containing integral membrane" evidence="2">
    <location>
        <begin position="2"/>
        <end position="97"/>
    </location>
</feature>
<name>A0A5B2VGT7_9HYPH</name>
<evidence type="ECO:0000256" key="1">
    <source>
        <dbReference type="SAM" id="Phobius"/>
    </source>
</evidence>
<dbReference type="Proteomes" id="UP000323142">
    <property type="component" value="Unassembled WGS sequence"/>
</dbReference>